<reference evidence="1" key="2">
    <citation type="journal article" date="2015" name="Data Brief">
        <title>Shoot transcriptome of the giant reed, Arundo donax.</title>
        <authorList>
            <person name="Barrero R.A."/>
            <person name="Guerrero F.D."/>
            <person name="Moolhuijzen P."/>
            <person name="Goolsby J.A."/>
            <person name="Tidwell J."/>
            <person name="Bellgard S.E."/>
            <person name="Bellgard M.I."/>
        </authorList>
    </citation>
    <scope>NUCLEOTIDE SEQUENCE</scope>
    <source>
        <tissue evidence="1">Shoot tissue taken approximately 20 cm above the soil surface</tissue>
    </source>
</reference>
<proteinExistence type="predicted"/>
<organism evidence="1">
    <name type="scientific">Arundo donax</name>
    <name type="common">Giant reed</name>
    <name type="synonym">Donax arundinaceus</name>
    <dbReference type="NCBI Taxonomy" id="35708"/>
    <lineage>
        <taxon>Eukaryota</taxon>
        <taxon>Viridiplantae</taxon>
        <taxon>Streptophyta</taxon>
        <taxon>Embryophyta</taxon>
        <taxon>Tracheophyta</taxon>
        <taxon>Spermatophyta</taxon>
        <taxon>Magnoliopsida</taxon>
        <taxon>Liliopsida</taxon>
        <taxon>Poales</taxon>
        <taxon>Poaceae</taxon>
        <taxon>PACMAD clade</taxon>
        <taxon>Arundinoideae</taxon>
        <taxon>Arundineae</taxon>
        <taxon>Arundo</taxon>
    </lineage>
</organism>
<sequence>MAEFALIAVLKLLDFSLMFLFHG</sequence>
<dbReference type="EMBL" id="GBRH01205855">
    <property type="protein sequence ID" value="JAD92040.1"/>
    <property type="molecule type" value="Transcribed_RNA"/>
</dbReference>
<dbReference type="AlphaFoldDB" id="A0A0A9E2A0"/>
<protein>
    <submittedName>
        <fullName evidence="1">Uncharacterized protein</fullName>
    </submittedName>
</protein>
<accession>A0A0A9E2A0</accession>
<evidence type="ECO:0000313" key="1">
    <source>
        <dbReference type="EMBL" id="JAD92040.1"/>
    </source>
</evidence>
<reference evidence="1" key="1">
    <citation type="submission" date="2014-09" db="EMBL/GenBank/DDBJ databases">
        <authorList>
            <person name="Magalhaes I.L.F."/>
            <person name="Oliveira U."/>
            <person name="Santos F.R."/>
            <person name="Vidigal T.H.D.A."/>
            <person name="Brescovit A.D."/>
            <person name="Santos A.J."/>
        </authorList>
    </citation>
    <scope>NUCLEOTIDE SEQUENCE</scope>
    <source>
        <tissue evidence="1">Shoot tissue taken approximately 20 cm above the soil surface</tissue>
    </source>
</reference>
<name>A0A0A9E2A0_ARUDO</name>